<dbReference type="SUPFAM" id="SSF109854">
    <property type="entry name" value="DinB/YfiT-like putative metalloenzymes"/>
    <property type="match status" value="1"/>
</dbReference>
<organism evidence="1 2">
    <name type="scientific">Parafrankia irregularis</name>
    <dbReference type="NCBI Taxonomy" id="795642"/>
    <lineage>
        <taxon>Bacteria</taxon>
        <taxon>Bacillati</taxon>
        <taxon>Actinomycetota</taxon>
        <taxon>Actinomycetes</taxon>
        <taxon>Frankiales</taxon>
        <taxon>Frankiaceae</taxon>
        <taxon>Parafrankia</taxon>
    </lineage>
</organism>
<sequence length="215" mass="23392">MTRETTRIYLEKGRTKIVACALDWPGWARIGTTEDRAVAALTAYTDRYRLITTGAELTFAPGPIDIVDTVTGVNTTDWGAPGVPVAADSGPYGVAAAQRAVAVLQTAWRTLDDLARSAPRTLRKGPRGGGRDRDEIVAHVIDNERAYARKIGIRHRRFPADDRAALTALRAEILEVLGTPADGVPLTGGGWPPAYAARRFAWHALDHVWEIQDKS</sequence>
<proteinExistence type="predicted"/>
<dbReference type="EMBL" id="FAOZ01000002">
    <property type="protein sequence ID" value="CUU54084.1"/>
    <property type="molecule type" value="Genomic_DNA"/>
</dbReference>
<dbReference type="Proteomes" id="UP000198802">
    <property type="component" value="Unassembled WGS sequence"/>
</dbReference>
<accession>A0A0S4QEV4</accession>
<gene>
    <name evidence="1" type="ORF">Ga0074812_10287</name>
</gene>
<evidence type="ECO:0000313" key="1">
    <source>
        <dbReference type="EMBL" id="CUU54084.1"/>
    </source>
</evidence>
<protein>
    <recommendedName>
        <fullName evidence="3">DinB superfamily protein</fullName>
    </recommendedName>
</protein>
<keyword evidence="2" id="KW-1185">Reference proteome</keyword>
<dbReference type="RefSeq" id="WP_091271325.1">
    <property type="nucleotide sequence ID" value="NZ_FAOZ01000002.1"/>
</dbReference>
<reference evidence="2" key="1">
    <citation type="submission" date="2015-11" db="EMBL/GenBank/DDBJ databases">
        <authorList>
            <person name="Varghese N."/>
        </authorList>
    </citation>
    <scope>NUCLEOTIDE SEQUENCE [LARGE SCALE GENOMIC DNA]</scope>
    <source>
        <strain evidence="2">DSM 45899</strain>
    </source>
</reference>
<dbReference type="InterPro" id="IPR034660">
    <property type="entry name" value="DinB/YfiT-like"/>
</dbReference>
<name>A0A0S4QEV4_9ACTN</name>
<dbReference type="AlphaFoldDB" id="A0A0S4QEV4"/>
<evidence type="ECO:0008006" key="3">
    <source>
        <dbReference type="Google" id="ProtNLM"/>
    </source>
</evidence>
<evidence type="ECO:0000313" key="2">
    <source>
        <dbReference type="Proteomes" id="UP000198802"/>
    </source>
</evidence>